<comment type="function">
    <text evidence="17">Member of the two-component regulatory system NreB/NreC involved in the control of dissimilatory nitrate/nitrite reduction in response to oxygen. NreB functions as a direct oxygen sensor histidine kinase which is autophosphorylated, in the absence of oxygen, probably at the conserved histidine residue, and transfers its phosphate group probably to a conserved aspartate residue of NreC. NreB/NreC activates the expression of the nitrate (narGHJI) and nitrite (nir) reductase operons, as well as the putative nitrate transporter gene narT.</text>
</comment>
<evidence type="ECO:0000256" key="8">
    <source>
        <dbReference type="ARBA" id="ARBA00022553"/>
    </source>
</evidence>
<evidence type="ECO:0000256" key="15">
    <source>
        <dbReference type="ARBA" id="ARBA00023012"/>
    </source>
</evidence>
<keyword evidence="12 21" id="KW-0418">Kinase</keyword>
<name>A0ABS1WM35_9FLAO</name>
<evidence type="ECO:0000256" key="3">
    <source>
        <dbReference type="ARBA" id="ARBA00004496"/>
    </source>
</evidence>
<dbReference type="SUPFAM" id="SSF55874">
    <property type="entry name" value="ATPase domain of HSP90 chaperone/DNA topoisomerase II/histidine kinase"/>
    <property type="match status" value="1"/>
</dbReference>
<comment type="subcellular location">
    <subcellularLocation>
        <location evidence="3">Cytoplasm</location>
    </subcellularLocation>
</comment>
<dbReference type="RefSeq" id="WP_203000647.1">
    <property type="nucleotide sequence ID" value="NZ_JAEMEF010000008.1"/>
</dbReference>
<evidence type="ECO:0000256" key="11">
    <source>
        <dbReference type="ARBA" id="ARBA00022741"/>
    </source>
</evidence>
<dbReference type="SMART" id="SM00387">
    <property type="entry name" value="HATPase_c"/>
    <property type="match status" value="1"/>
</dbReference>
<dbReference type="InterPro" id="IPR011712">
    <property type="entry name" value="Sig_transdc_His_kin_sub3_dim/P"/>
</dbReference>
<dbReference type="PRINTS" id="PR00344">
    <property type="entry name" value="BCTRLSENSOR"/>
</dbReference>
<proteinExistence type="predicted"/>
<reference evidence="21 22" key="1">
    <citation type="submission" date="2020-12" db="EMBL/GenBank/DDBJ databases">
        <title>Olleya sediminilitoris sp. nov., isolated from a tidal flat.</title>
        <authorList>
            <person name="Park S."/>
            <person name="Yoon J.-H."/>
        </authorList>
    </citation>
    <scope>NUCLEOTIDE SEQUENCE [LARGE SCALE GENOMIC DNA]</scope>
    <source>
        <strain evidence="21 22">YSTF-M6</strain>
    </source>
</reference>
<dbReference type="Pfam" id="PF07730">
    <property type="entry name" value="HisKA_3"/>
    <property type="match status" value="1"/>
</dbReference>
<gene>
    <name evidence="21" type="ORF">JAO71_10160</name>
</gene>
<evidence type="ECO:0000256" key="16">
    <source>
        <dbReference type="ARBA" id="ARBA00023014"/>
    </source>
</evidence>
<keyword evidence="14" id="KW-0408">Iron</keyword>
<evidence type="ECO:0000256" key="6">
    <source>
        <dbReference type="ARBA" id="ARBA00022485"/>
    </source>
</evidence>
<keyword evidence="8" id="KW-0597">Phosphoprotein</keyword>
<dbReference type="InterPro" id="IPR003594">
    <property type="entry name" value="HATPase_dom"/>
</dbReference>
<dbReference type="Pfam" id="PF02518">
    <property type="entry name" value="HATPase_c"/>
    <property type="match status" value="1"/>
</dbReference>
<dbReference type="CDD" id="cd16917">
    <property type="entry name" value="HATPase_UhpB-NarQ-NarX-like"/>
    <property type="match status" value="1"/>
</dbReference>
<dbReference type="Gene3D" id="1.20.5.1930">
    <property type="match status" value="1"/>
</dbReference>
<keyword evidence="13" id="KW-0067">ATP-binding</keyword>
<comment type="caution">
    <text evidence="21">The sequence shown here is derived from an EMBL/GenBank/DDBJ whole genome shotgun (WGS) entry which is preliminary data.</text>
</comment>
<dbReference type="PANTHER" id="PTHR24421">
    <property type="entry name" value="NITRATE/NITRITE SENSOR PROTEIN NARX-RELATED"/>
    <property type="match status" value="1"/>
</dbReference>
<dbReference type="InterPro" id="IPR005467">
    <property type="entry name" value="His_kinase_dom"/>
</dbReference>
<dbReference type="EC" id="2.7.13.3" evidence="4"/>
<keyword evidence="10" id="KW-0479">Metal-binding</keyword>
<evidence type="ECO:0000256" key="4">
    <source>
        <dbReference type="ARBA" id="ARBA00012438"/>
    </source>
</evidence>
<dbReference type="PROSITE" id="PS50109">
    <property type="entry name" value="HIS_KIN"/>
    <property type="match status" value="1"/>
</dbReference>
<feature type="domain" description="Histidine kinase" evidence="20">
    <location>
        <begin position="172"/>
        <end position="259"/>
    </location>
</feature>
<keyword evidence="16" id="KW-0411">Iron-sulfur</keyword>
<comment type="cofactor">
    <cofactor evidence="2">
        <name>[4Fe-4S] cluster</name>
        <dbReference type="ChEBI" id="CHEBI:49883"/>
    </cofactor>
</comment>
<sequence>MGETQIIITLILFNIIFLAFIAGILIFIREYRIKKKTHLKQIETIDETHKQELLETQVEIQMQTMQYIGREIHDNIGQKLTLASLYTQQLAFENKAPQVNKCIENIGGIINESLSELRRLSKSLTDNSIEIHSISELIENECEKINALKKCVVHFTKDSKTKIESYQIKSIIFRITQEFLQNSIKHANCENIFVLLKNTDNTLVLILKDDGKGFNTNALNSEGIGLKNIKKRTELIGGQYKLESLDQKGTTLTIEIPIK</sequence>
<keyword evidence="9" id="KW-0808">Transferase</keyword>
<evidence type="ECO:0000256" key="17">
    <source>
        <dbReference type="ARBA" id="ARBA00024827"/>
    </source>
</evidence>
<evidence type="ECO:0000256" key="9">
    <source>
        <dbReference type="ARBA" id="ARBA00022679"/>
    </source>
</evidence>
<keyword evidence="19" id="KW-0472">Membrane</keyword>
<dbReference type="Proteomes" id="UP000605013">
    <property type="component" value="Unassembled WGS sequence"/>
</dbReference>
<keyword evidence="7" id="KW-0963">Cytoplasm</keyword>
<dbReference type="InterPro" id="IPR004358">
    <property type="entry name" value="Sig_transdc_His_kin-like_C"/>
</dbReference>
<keyword evidence="22" id="KW-1185">Reference proteome</keyword>
<accession>A0ABS1WM35</accession>
<keyword evidence="19" id="KW-0812">Transmembrane</keyword>
<keyword evidence="19" id="KW-1133">Transmembrane helix</keyword>
<dbReference type="InterPro" id="IPR036890">
    <property type="entry name" value="HATPase_C_sf"/>
</dbReference>
<evidence type="ECO:0000313" key="21">
    <source>
        <dbReference type="EMBL" id="MBL7560165.1"/>
    </source>
</evidence>
<evidence type="ECO:0000256" key="19">
    <source>
        <dbReference type="SAM" id="Phobius"/>
    </source>
</evidence>
<keyword evidence="11" id="KW-0547">Nucleotide-binding</keyword>
<evidence type="ECO:0000256" key="18">
    <source>
        <dbReference type="ARBA" id="ARBA00030800"/>
    </source>
</evidence>
<keyword evidence="15" id="KW-0902">Two-component regulatory system</keyword>
<protein>
    <recommendedName>
        <fullName evidence="5">Oxygen sensor histidine kinase NreB</fullName>
        <ecNumber evidence="4">2.7.13.3</ecNumber>
    </recommendedName>
    <alternativeName>
        <fullName evidence="18">Nitrogen regulation protein B</fullName>
    </alternativeName>
</protein>
<evidence type="ECO:0000256" key="14">
    <source>
        <dbReference type="ARBA" id="ARBA00023004"/>
    </source>
</evidence>
<dbReference type="EMBL" id="JAEMEF010000008">
    <property type="protein sequence ID" value="MBL7560165.1"/>
    <property type="molecule type" value="Genomic_DNA"/>
</dbReference>
<dbReference type="Gene3D" id="3.30.565.10">
    <property type="entry name" value="Histidine kinase-like ATPase, C-terminal domain"/>
    <property type="match status" value="1"/>
</dbReference>
<evidence type="ECO:0000256" key="7">
    <source>
        <dbReference type="ARBA" id="ARBA00022490"/>
    </source>
</evidence>
<feature type="transmembrane region" description="Helical" evidence="19">
    <location>
        <begin position="6"/>
        <end position="28"/>
    </location>
</feature>
<organism evidence="21 22">
    <name type="scientific">Olleya sediminilitoris</name>
    <dbReference type="NCBI Taxonomy" id="2795739"/>
    <lineage>
        <taxon>Bacteria</taxon>
        <taxon>Pseudomonadati</taxon>
        <taxon>Bacteroidota</taxon>
        <taxon>Flavobacteriia</taxon>
        <taxon>Flavobacteriales</taxon>
        <taxon>Flavobacteriaceae</taxon>
    </lineage>
</organism>
<evidence type="ECO:0000256" key="5">
    <source>
        <dbReference type="ARBA" id="ARBA00017322"/>
    </source>
</evidence>
<evidence type="ECO:0000256" key="12">
    <source>
        <dbReference type="ARBA" id="ARBA00022777"/>
    </source>
</evidence>
<evidence type="ECO:0000256" key="2">
    <source>
        <dbReference type="ARBA" id="ARBA00001966"/>
    </source>
</evidence>
<evidence type="ECO:0000313" key="22">
    <source>
        <dbReference type="Proteomes" id="UP000605013"/>
    </source>
</evidence>
<dbReference type="InterPro" id="IPR050482">
    <property type="entry name" value="Sensor_HK_TwoCompSys"/>
</dbReference>
<comment type="catalytic activity">
    <reaction evidence="1">
        <text>ATP + protein L-histidine = ADP + protein N-phospho-L-histidine.</text>
        <dbReference type="EC" id="2.7.13.3"/>
    </reaction>
</comment>
<evidence type="ECO:0000259" key="20">
    <source>
        <dbReference type="PROSITE" id="PS50109"/>
    </source>
</evidence>
<dbReference type="GO" id="GO:0016301">
    <property type="term" value="F:kinase activity"/>
    <property type="evidence" value="ECO:0007669"/>
    <property type="project" value="UniProtKB-KW"/>
</dbReference>
<keyword evidence="6" id="KW-0004">4Fe-4S</keyword>
<evidence type="ECO:0000256" key="13">
    <source>
        <dbReference type="ARBA" id="ARBA00022840"/>
    </source>
</evidence>
<evidence type="ECO:0000256" key="10">
    <source>
        <dbReference type="ARBA" id="ARBA00022723"/>
    </source>
</evidence>
<evidence type="ECO:0000256" key="1">
    <source>
        <dbReference type="ARBA" id="ARBA00000085"/>
    </source>
</evidence>
<dbReference type="PANTHER" id="PTHR24421:SF10">
    <property type="entry name" value="NITRATE_NITRITE SENSOR PROTEIN NARQ"/>
    <property type="match status" value="1"/>
</dbReference>